<evidence type="ECO:0000313" key="1">
    <source>
        <dbReference type="EMBL" id="RKQ91919.1"/>
    </source>
</evidence>
<comment type="caution">
    <text evidence="1">The sequence shown here is derived from an EMBL/GenBank/DDBJ whole genome shotgun (WGS) entry which is preliminary data.</text>
</comment>
<protein>
    <submittedName>
        <fullName evidence="1">AAA domain-containing protein</fullName>
    </submittedName>
</protein>
<proteinExistence type="predicted"/>
<dbReference type="AlphaFoldDB" id="A0A660LBF6"/>
<evidence type="ECO:0000313" key="2">
    <source>
        <dbReference type="Proteomes" id="UP000278962"/>
    </source>
</evidence>
<sequence>MADRFLATEHAIPLTAGADRNRSEVIRRADGRTVPSMPSAERYTTPAVLDAERRLLAAPAQRRADGAAIADERVVDHALAERPTIGIDQAQMVRCLTTSGHGVEIVAGPAGSGKTFARDAARAAWGASGVEVRGAAVVRAAAHVLFDQAGIESTRVAALLHELRRGRRAALP</sequence>
<dbReference type="InterPro" id="IPR027417">
    <property type="entry name" value="P-loop_NTPase"/>
</dbReference>
<dbReference type="Pfam" id="PF13604">
    <property type="entry name" value="AAA_30"/>
    <property type="match status" value="1"/>
</dbReference>
<organism evidence="1 2">
    <name type="scientific">Solirubrobacter pauli</name>
    <dbReference type="NCBI Taxonomy" id="166793"/>
    <lineage>
        <taxon>Bacteria</taxon>
        <taxon>Bacillati</taxon>
        <taxon>Actinomycetota</taxon>
        <taxon>Thermoleophilia</taxon>
        <taxon>Solirubrobacterales</taxon>
        <taxon>Solirubrobacteraceae</taxon>
        <taxon>Solirubrobacter</taxon>
    </lineage>
</organism>
<dbReference type="Gene3D" id="3.40.50.300">
    <property type="entry name" value="P-loop containing nucleotide triphosphate hydrolases"/>
    <property type="match status" value="1"/>
</dbReference>
<keyword evidence="2" id="KW-1185">Reference proteome</keyword>
<gene>
    <name evidence="1" type="ORF">C8N24_1754</name>
</gene>
<accession>A0A660LBF6</accession>
<reference evidence="1 2" key="1">
    <citation type="submission" date="2018-10" db="EMBL/GenBank/DDBJ databases">
        <title>Genomic Encyclopedia of Archaeal and Bacterial Type Strains, Phase II (KMG-II): from individual species to whole genera.</title>
        <authorList>
            <person name="Goeker M."/>
        </authorList>
    </citation>
    <scope>NUCLEOTIDE SEQUENCE [LARGE SCALE GENOMIC DNA]</scope>
    <source>
        <strain evidence="1 2">DSM 14954</strain>
    </source>
</reference>
<name>A0A660LBF6_9ACTN</name>
<dbReference type="EMBL" id="RBIL01000001">
    <property type="protein sequence ID" value="RKQ91919.1"/>
    <property type="molecule type" value="Genomic_DNA"/>
</dbReference>
<dbReference type="Proteomes" id="UP000278962">
    <property type="component" value="Unassembled WGS sequence"/>
</dbReference>